<dbReference type="GO" id="GO:0001514">
    <property type="term" value="P:selenocysteine incorporation"/>
    <property type="evidence" value="ECO:0007669"/>
    <property type="project" value="InterPro"/>
</dbReference>
<reference evidence="2" key="1">
    <citation type="submission" date="2019-08" db="EMBL/GenBank/DDBJ databases">
        <authorList>
            <person name="Kucharzyk K."/>
            <person name="Murdoch R.W."/>
            <person name="Higgins S."/>
            <person name="Loffler F."/>
        </authorList>
    </citation>
    <scope>NUCLEOTIDE SEQUENCE</scope>
</reference>
<sequence length="115" mass="13348">MKEEIIKEFKNLKFSPPKYTDMVAKQKDKAGFKMVYDSLIDQSIIIRLNEECTLLNEDYNSGKELIKKYIIENGSIAAGSARELLNTNRKYAVAILEHLDSIKFTKRIENDRVLF</sequence>
<dbReference type="InterPro" id="IPR036390">
    <property type="entry name" value="WH_DNA-bd_sf"/>
</dbReference>
<dbReference type="InterPro" id="IPR015191">
    <property type="entry name" value="SelB_WHD4"/>
</dbReference>
<dbReference type="EMBL" id="VSSQ01093428">
    <property type="protein sequence ID" value="MPN38288.1"/>
    <property type="molecule type" value="Genomic_DNA"/>
</dbReference>
<organism evidence="2">
    <name type="scientific">bioreactor metagenome</name>
    <dbReference type="NCBI Taxonomy" id="1076179"/>
    <lineage>
        <taxon>unclassified sequences</taxon>
        <taxon>metagenomes</taxon>
        <taxon>ecological metagenomes</taxon>
    </lineage>
</organism>
<keyword evidence="2" id="KW-0648">Protein biosynthesis</keyword>
<keyword evidence="2" id="KW-0251">Elongation factor</keyword>
<dbReference type="SUPFAM" id="SSF46785">
    <property type="entry name" value="Winged helix' DNA-binding domain"/>
    <property type="match status" value="1"/>
</dbReference>
<protein>
    <submittedName>
        <fullName evidence="2">Selenocysteine-specific elongation factor</fullName>
    </submittedName>
</protein>
<comment type="caution">
    <text evidence="2">The sequence shown here is derived from an EMBL/GenBank/DDBJ whole genome shotgun (WGS) entry which is preliminary data.</text>
</comment>
<name>A0A645HGX1_9ZZZZ</name>
<dbReference type="Pfam" id="PF09107">
    <property type="entry name" value="WHD_3rd_SelB"/>
    <property type="match status" value="1"/>
</dbReference>
<proteinExistence type="predicted"/>
<evidence type="ECO:0000313" key="2">
    <source>
        <dbReference type="EMBL" id="MPN38288.1"/>
    </source>
</evidence>
<dbReference type="GO" id="GO:0003723">
    <property type="term" value="F:RNA binding"/>
    <property type="evidence" value="ECO:0007669"/>
    <property type="project" value="InterPro"/>
</dbReference>
<dbReference type="GO" id="GO:0005737">
    <property type="term" value="C:cytoplasm"/>
    <property type="evidence" value="ECO:0007669"/>
    <property type="project" value="InterPro"/>
</dbReference>
<dbReference type="InterPro" id="IPR036388">
    <property type="entry name" value="WH-like_DNA-bd_sf"/>
</dbReference>
<evidence type="ECO:0000259" key="1">
    <source>
        <dbReference type="Pfam" id="PF09107"/>
    </source>
</evidence>
<feature type="domain" description="Elongation factor SelB fourth winged-helix" evidence="1">
    <location>
        <begin position="69"/>
        <end position="114"/>
    </location>
</feature>
<accession>A0A645HGX1</accession>
<dbReference type="GO" id="GO:0005525">
    <property type="term" value="F:GTP binding"/>
    <property type="evidence" value="ECO:0007669"/>
    <property type="project" value="InterPro"/>
</dbReference>
<dbReference type="AlphaFoldDB" id="A0A645HGX1"/>
<dbReference type="Gene3D" id="1.10.10.10">
    <property type="entry name" value="Winged helix-like DNA-binding domain superfamily/Winged helix DNA-binding domain"/>
    <property type="match status" value="1"/>
</dbReference>
<gene>
    <name evidence="2" type="primary">selB_16</name>
    <name evidence="2" type="ORF">SDC9_185812</name>
</gene>
<dbReference type="GO" id="GO:0003746">
    <property type="term" value="F:translation elongation factor activity"/>
    <property type="evidence" value="ECO:0007669"/>
    <property type="project" value="UniProtKB-KW"/>
</dbReference>